<proteinExistence type="predicted"/>
<accession>A0A183EYX9</accession>
<sequence>MMFCNSGANVYCLRSRALQQCVLDGNEELALHLITKGFDPKQIELPAEEDLGETVYKIYDSISTYMDRLQSTVRKWTEEGLQESGLIECCSDAHPVSNVFEYRIGQLEKKVSNTQKKIYSIWRFLGTTLPGQLVWICNSSDITGMPPQDRCNFIRRTVTQMS</sequence>
<gene>
    <name evidence="1" type="ORF">GPUH_LOCUS26170</name>
</gene>
<name>A0A183EYX9_9BILA</name>
<dbReference type="WBParaSite" id="GPUH_0002620001-mRNA-1">
    <property type="protein sequence ID" value="GPUH_0002620001-mRNA-1"/>
    <property type="gene ID" value="GPUH_0002620001"/>
</dbReference>
<dbReference type="OrthoDB" id="5827447at2759"/>
<evidence type="ECO:0000313" key="2">
    <source>
        <dbReference type="Proteomes" id="UP000271098"/>
    </source>
</evidence>
<dbReference type="Proteomes" id="UP000271098">
    <property type="component" value="Unassembled WGS sequence"/>
</dbReference>
<evidence type="ECO:0000313" key="3">
    <source>
        <dbReference type="WBParaSite" id="GPUH_0002620001-mRNA-1"/>
    </source>
</evidence>
<keyword evidence="2" id="KW-1185">Reference proteome</keyword>
<organism evidence="3">
    <name type="scientific">Gongylonema pulchrum</name>
    <dbReference type="NCBI Taxonomy" id="637853"/>
    <lineage>
        <taxon>Eukaryota</taxon>
        <taxon>Metazoa</taxon>
        <taxon>Ecdysozoa</taxon>
        <taxon>Nematoda</taxon>
        <taxon>Chromadorea</taxon>
        <taxon>Rhabditida</taxon>
        <taxon>Spirurina</taxon>
        <taxon>Spiruromorpha</taxon>
        <taxon>Spiruroidea</taxon>
        <taxon>Gongylonematidae</taxon>
        <taxon>Gongylonema</taxon>
    </lineage>
</organism>
<dbReference type="EMBL" id="UYRT01109056">
    <property type="protein sequence ID" value="VDN45193.1"/>
    <property type="molecule type" value="Genomic_DNA"/>
</dbReference>
<evidence type="ECO:0000313" key="1">
    <source>
        <dbReference type="EMBL" id="VDN45193.1"/>
    </source>
</evidence>
<dbReference type="AlphaFoldDB" id="A0A183EYX9"/>
<reference evidence="3" key="1">
    <citation type="submission" date="2016-06" db="UniProtKB">
        <authorList>
            <consortium name="WormBaseParasite"/>
        </authorList>
    </citation>
    <scope>IDENTIFICATION</scope>
</reference>
<protein>
    <submittedName>
        <fullName evidence="3">ANK_REP_REGION domain-containing protein</fullName>
    </submittedName>
</protein>
<reference evidence="1 2" key="2">
    <citation type="submission" date="2018-11" db="EMBL/GenBank/DDBJ databases">
        <authorList>
            <consortium name="Pathogen Informatics"/>
        </authorList>
    </citation>
    <scope>NUCLEOTIDE SEQUENCE [LARGE SCALE GENOMIC DNA]</scope>
</reference>